<evidence type="ECO:0000256" key="6">
    <source>
        <dbReference type="SAM" id="Coils"/>
    </source>
</evidence>
<dbReference type="EC" id="2.7.11.1" evidence="1"/>
<dbReference type="InterPro" id="IPR050660">
    <property type="entry name" value="NEK_Ser/Thr_kinase"/>
</dbReference>
<dbReference type="PROSITE" id="PS00108">
    <property type="entry name" value="PROTEIN_KINASE_ST"/>
    <property type="match status" value="1"/>
</dbReference>
<keyword evidence="5" id="KW-0067">ATP-binding</keyword>
<evidence type="ECO:0000313" key="10">
    <source>
        <dbReference type="Proteomes" id="UP000243723"/>
    </source>
</evidence>
<dbReference type="SUPFAM" id="SSF56112">
    <property type="entry name" value="Protein kinase-like (PK-like)"/>
    <property type="match status" value="1"/>
</dbReference>
<dbReference type="Proteomes" id="UP000243723">
    <property type="component" value="Unassembled WGS sequence"/>
</dbReference>
<feature type="region of interest" description="Disordered" evidence="7">
    <location>
        <begin position="558"/>
        <end position="624"/>
    </location>
</feature>
<evidence type="ECO:0000259" key="8">
    <source>
        <dbReference type="PROSITE" id="PS50011"/>
    </source>
</evidence>
<keyword evidence="10" id="KW-1185">Reference proteome</keyword>
<keyword evidence="3" id="KW-0547">Nucleotide-binding</keyword>
<name>A0A2P7YC57_9PEZI</name>
<feature type="coiled-coil region" evidence="6">
    <location>
        <begin position="313"/>
        <end position="340"/>
    </location>
</feature>
<dbReference type="InterPro" id="IPR008271">
    <property type="entry name" value="Ser/Thr_kinase_AS"/>
</dbReference>
<dbReference type="InterPro" id="IPR011009">
    <property type="entry name" value="Kinase-like_dom_sf"/>
</dbReference>
<feature type="domain" description="Protein kinase" evidence="8">
    <location>
        <begin position="8"/>
        <end position="293"/>
    </location>
</feature>
<dbReference type="CDD" id="cd08217">
    <property type="entry name" value="STKc_Nek2"/>
    <property type="match status" value="1"/>
</dbReference>
<dbReference type="OrthoDB" id="10250725at2759"/>
<comment type="caution">
    <text evidence="9">The sequence shown here is derived from an EMBL/GenBank/DDBJ whole genome shotgun (WGS) entry which is preliminary data.</text>
</comment>
<dbReference type="PANTHER" id="PTHR43671">
    <property type="entry name" value="SERINE/THREONINE-PROTEIN KINASE NEK"/>
    <property type="match status" value="1"/>
</dbReference>
<keyword evidence="4" id="KW-0418">Kinase</keyword>
<organism evidence="9 10">
    <name type="scientific">Elsinoe australis</name>
    <dbReference type="NCBI Taxonomy" id="40998"/>
    <lineage>
        <taxon>Eukaryota</taxon>
        <taxon>Fungi</taxon>
        <taxon>Dikarya</taxon>
        <taxon>Ascomycota</taxon>
        <taxon>Pezizomycotina</taxon>
        <taxon>Dothideomycetes</taxon>
        <taxon>Dothideomycetidae</taxon>
        <taxon>Myriangiales</taxon>
        <taxon>Elsinoaceae</taxon>
        <taxon>Elsinoe</taxon>
    </lineage>
</organism>
<evidence type="ECO:0000256" key="1">
    <source>
        <dbReference type="ARBA" id="ARBA00012513"/>
    </source>
</evidence>
<feature type="compositionally biased region" description="Polar residues" evidence="7">
    <location>
        <begin position="410"/>
        <end position="453"/>
    </location>
</feature>
<dbReference type="PROSITE" id="PS50011">
    <property type="entry name" value="PROTEIN_KINASE_DOM"/>
    <property type="match status" value="1"/>
</dbReference>
<evidence type="ECO:0000256" key="3">
    <source>
        <dbReference type="ARBA" id="ARBA00022741"/>
    </source>
</evidence>
<dbReference type="GO" id="GO:0044732">
    <property type="term" value="C:mitotic spindle pole body"/>
    <property type="evidence" value="ECO:0007669"/>
    <property type="project" value="TreeGrafter"/>
</dbReference>
<dbReference type="InterPro" id="IPR001245">
    <property type="entry name" value="Ser-Thr/Tyr_kinase_cat_dom"/>
</dbReference>
<dbReference type="SMART" id="SM00220">
    <property type="entry name" value="S_TKc"/>
    <property type="match status" value="1"/>
</dbReference>
<feature type="compositionally biased region" description="Acidic residues" evidence="7">
    <location>
        <begin position="558"/>
        <end position="567"/>
    </location>
</feature>
<reference evidence="9 10" key="1">
    <citation type="submission" date="2017-05" db="EMBL/GenBank/DDBJ databases">
        <title>Draft genome sequence of Elsinoe australis.</title>
        <authorList>
            <person name="Cheng Q."/>
        </authorList>
    </citation>
    <scope>NUCLEOTIDE SEQUENCE [LARGE SCALE GENOMIC DNA]</scope>
    <source>
        <strain evidence="9 10">NL1</strain>
    </source>
</reference>
<dbReference type="GO" id="GO:0004674">
    <property type="term" value="F:protein serine/threonine kinase activity"/>
    <property type="evidence" value="ECO:0007669"/>
    <property type="project" value="UniProtKB-EC"/>
</dbReference>
<dbReference type="GO" id="GO:0007059">
    <property type="term" value="P:chromosome segregation"/>
    <property type="evidence" value="ECO:0007669"/>
    <property type="project" value="TreeGrafter"/>
</dbReference>
<evidence type="ECO:0000256" key="2">
    <source>
        <dbReference type="ARBA" id="ARBA00022679"/>
    </source>
</evidence>
<feature type="region of interest" description="Disordered" evidence="7">
    <location>
        <begin position="395"/>
        <end position="477"/>
    </location>
</feature>
<dbReference type="GO" id="GO:0005524">
    <property type="term" value="F:ATP binding"/>
    <property type="evidence" value="ECO:0007669"/>
    <property type="project" value="UniProtKB-KW"/>
</dbReference>
<dbReference type="AlphaFoldDB" id="A0A2P7YC57"/>
<dbReference type="Gene3D" id="3.30.200.20">
    <property type="entry name" value="Phosphorylase Kinase, domain 1"/>
    <property type="match status" value="2"/>
</dbReference>
<evidence type="ECO:0000256" key="5">
    <source>
        <dbReference type="ARBA" id="ARBA00022840"/>
    </source>
</evidence>
<sequence>MATEADKYEVLERIGQGSFGVIRKVRRKQDGLILCRKEICYTKMSDKERHQLQAELNILRQLDHPNIVHYYEKEHHKESHDLHLYMEYCGNGDLGIMIKDLKNRHAYADEEFVWTIFAQIVSALYRCHYGEDPPSADSTAVGLAKNALPIKSKQACDRMILHRDLKPENVFLGDGNAVKLGDFGLSKIISSHDFASTYVGTPFYMSPEICAAERYSLYSDIWSLGCVIYELCAREPPFNAKTHFDLIQKIKLGKVSPLPRTYSRELSEVITACLQVNPNSRPDTAALLNLPRVKLIRKSQQSALVLQQHILDKDQAIAELRLAKEHIMRLEAERQVAYDEMNKKLHMEWETRAHLEIQRQVDIQEQAMKLEMEKQIAAGIAEGVAAHLISQSSSQATSATSFTSSQSSTIETQPAPRSSTPTSLIPKQPSRSSLPTLSENSPSRPADLSTLSLEDSPLSAKPKPMKRSSRTPFTRARTIANAEDMLPSPMDIQMADPSPIRNIAGLSLSPRRAAAIESSGLRQPAIRGNIFAQPSRPHPLFHVDAADRLPHDIEDFSDEEDDADASETDSPTRAKAPVPIFEKKDRPLSSGLTAAGAGGLGANLGRPSMLRQKTTPAPFGHGRMKSAGTNVFALAAQQQTVSAPQIPTLARPASPRDVENVRPGSPNRKIGAATGLMKTGLSSPVRKAPGVPAQGSPTARKLRDGGEIGAVGLEKAIANRKVQGRTLVELSRDEVVNVQSGARSERNSWAEEKGCRLEPATWDPERDEMPSPFLVRGRRIVAGR</sequence>
<accession>A0A2P7YC57</accession>
<evidence type="ECO:0000256" key="4">
    <source>
        <dbReference type="ARBA" id="ARBA00022777"/>
    </source>
</evidence>
<gene>
    <name evidence="9" type="ORF">B9Z65_7404</name>
</gene>
<dbReference type="GO" id="GO:0005634">
    <property type="term" value="C:nucleus"/>
    <property type="evidence" value="ECO:0007669"/>
    <property type="project" value="TreeGrafter"/>
</dbReference>
<proteinExistence type="predicted"/>
<feature type="region of interest" description="Disordered" evidence="7">
    <location>
        <begin position="649"/>
        <end position="706"/>
    </location>
</feature>
<dbReference type="GO" id="GO:0005737">
    <property type="term" value="C:cytoplasm"/>
    <property type="evidence" value="ECO:0007669"/>
    <property type="project" value="TreeGrafter"/>
</dbReference>
<evidence type="ECO:0000313" key="9">
    <source>
        <dbReference type="EMBL" id="PSK33517.1"/>
    </source>
</evidence>
<dbReference type="PANTHER" id="PTHR43671:SF13">
    <property type="entry name" value="SERINE_THREONINE-PROTEIN KINASE NEK2"/>
    <property type="match status" value="1"/>
</dbReference>
<dbReference type="Pfam" id="PF07714">
    <property type="entry name" value="PK_Tyr_Ser-Thr"/>
    <property type="match status" value="1"/>
</dbReference>
<keyword evidence="6" id="KW-0175">Coiled coil</keyword>
<keyword evidence="2" id="KW-0808">Transferase</keyword>
<feature type="compositionally biased region" description="Low complexity" evidence="7">
    <location>
        <begin position="395"/>
        <end position="409"/>
    </location>
</feature>
<evidence type="ECO:0000256" key="7">
    <source>
        <dbReference type="SAM" id="MobiDB-lite"/>
    </source>
</evidence>
<dbReference type="EMBL" id="NHZQ01000448">
    <property type="protein sequence ID" value="PSK33517.1"/>
    <property type="molecule type" value="Genomic_DNA"/>
</dbReference>
<protein>
    <recommendedName>
        <fullName evidence="1">non-specific serine/threonine protein kinase</fullName>
        <ecNumber evidence="1">2.7.11.1</ecNumber>
    </recommendedName>
</protein>
<dbReference type="STRING" id="40998.A0A2P7YC57"/>
<dbReference type="InterPro" id="IPR000719">
    <property type="entry name" value="Prot_kinase_dom"/>
</dbReference>
<dbReference type="Gene3D" id="1.10.510.10">
    <property type="entry name" value="Transferase(Phosphotransferase) domain 1"/>
    <property type="match status" value="1"/>
</dbReference>